<keyword evidence="2" id="KW-0645">Protease</keyword>
<proteinExistence type="inferred from homology"/>
<dbReference type="Pfam" id="PF02868">
    <property type="entry name" value="Peptidase_M4_C"/>
    <property type="match status" value="1"/>
</dbReference>
<evidence type="ECO:0000259" key="11">
    <source>
        <dbReference type="Pfam" id="PF18962"/>
    </source>
</evidence>
<gene>
    <name evidence="12" type="ORF">EMA8858_00102</name>
</gene>
<dbReference type="Pfam" id="PF07504">
    <property type="entry name" value="FTP"/>
    <property type="match status" value="1"/>
</dbReference>
<dbReference type="RefSeq" id="WP_238803758.1">
    <property type="nucleotide sequence ID" value="NZ_CAKLPY010000001.1"/>
</dbReference>
<evidence type="ECO:0000313" key="12">
    <source>
        <dbReference type="EMBL" id="CAH0993995.1"/>
    </source>
</evidence>
<dbReference type="Gene3D" id="1.10.390.10">
    <property type="entry name" value="Neutral Protease Domain 2"/>
    <property type="match status" value="1"/>
</dbReference>
<keyword evidence="3" id="KW-0479">Metal-binding</keyword>
<dbReference type="Gene3D" id="3.10.170.10">
    <property type="match status" value="1"/>
</dbReference>
<evidence type="ECO:0000256" key="5">
    <source>
        <dbReference type="ARBA" id="ARBA00022801"/>
    </source>
</evidence>
<keyword evidence="7" id="KW-0482">Metalloprotease</keyword>
<reference evidence="12" key="1">
    <citation type="submission" date="2021-12" db="EMBL/GenBank/DDBJ databases">
        <authorList>
            <person name="Rodrigo-Torres L."/>
            <person name="Arahal R. D."/>
            <person name="Lucena T."/>
        </authorList>
    </citation>
    <scope>NUCLEOTIDE SEQUENCE</scope>
    <source>
        <strain evidence="12">CECT 8858</strain>
    </source>
</reference>
<dbReference type="Pfam" id="PF18962">
    <property type="entry name" value="Por_Secre_tail"/>
    <property type="match status" value="1"/>
</dbReference>
<evidence type="ECO:0000259" key="10">
    <source>
        <dbReference type="Pfam" id="PF07504"/>
    </source>
</evidence>
<keyword evidence="6" id="KW-0862">Zinc</keyword>
<dbReference type="NCBIfam" id="TIGR04183">
    <property type="entry name" value="Por_Secre_tail"/>
    <property type="match status" value="1"/>
</dbReference>
<dbReference type="CDD" id="cd09597">
    <property type="entry name" value="M4_TLP"/>
    <property type="match status" value="1"/>
</dbReference>
<dbReference type="InterPro" id="IPR011044">
    <property type="entry name" value="Quino_amine_DH_bsu"/>
</dbReference>
<dbReference type="Gene3D" id="3.10.450.490">
    <property type="match status" value="1"/>
</dbReference>
<dbReference type="InterPro" id="IPR023612">
    <property type="entry name" value="Peptidase_M4"/>
</dbReference>
<dbReference type="PANTHER" id="PTHR33794:SF1">
    <property type="entry name" value="BACILLOLYSIN"/>
    <property type="match status" value="1"/>
</dbReference>
<keyword evidence="13" id="KW-1185">Reference proteome</keyword>
<dbReference type="SUPFAM" id="SSF55486">
    <property type="entry name" value="Metalloproteases ('zincins'), catalytic domain"/>
    <property type="match status" value="1"/>
</dbReference>
<feature type="domain" description="FTP" evidence="10">
    <location>
        <begin position="121"/>
        <end position="166"/>
    </location>
</feature>
<evidence type="ECO:0000256" key="7">
    <source>
        <dbReference type="ARBA" id="ARBA00023049"/>
    </source>
</evidence>
<comment type="caution">
    <text evidence="12">The sequence shown here is derived from an EMBL/GenBank/DDBJ whole genome shotgun (WGS) entry which is preliminary data.</text>
</comment>
<evidence type="ECO:0000259" key="8">
    <source>
        <dbReference type="Pfam" id="PF01447"/>
    </source>
</evidence>
<comment type="similarity">
    <text evidence="1">Belongs to the peptidase M4 family.</text>
</comment>
<dbReference type="PANTHER" id="PTHR33794">
    <property type="entry name" value="BACILLOLYSIN"/>
    <property type="match status" value="1"/>
</dbReference>
<feature type="domain" description="Secretion system C-terminal sorting" evidence="11">
    <location>
        <begin position="1088"/>
        <end position="1158"/>
    </location>
</feature>
<evidence type="ECO:0000259" key="9">
    <source>
        <dbReference type="Pfam" id="PF02868"/>
    </source>
</evidence>
<accession>A0ABM9AKI3</accession>
<keyword evidence="5" id="KW-0378">Hydrolase</keyword>
<dbReference type="Gene3D" id="3.10.450.40">
    <property type="match status" value="1"/>
</dbReference>
<keyword evidence="4" id="KW-0732">Signal</keyword>
<feature type="domain" description="Peptidase M4 C-terminal" evidence="9">
    <location>
        <begin position="437"/>
        <end position="597"/>
    </location>
</feature>
<dbReference type="InterPro" id="IPR013856">
    <property type="entry name" value="Peptidase_M4_domain"/>
</dbReference>
<dbReference type="InterPro" id="IPR027268">
    <property type="entry name" value="Peptidase_M4/M1_CTD_sf"/>
</dbReference>
<dbReference type="InterPro" id="IPR026444">
    <property type="entry name" value="Secre_tail"/>
</dbReference>
<organism evidence="12 13">
    <name type="scientific">Emticicia aquatica</name>
    <dbReference type="NCBI Taxonomy" id="1681835"/>
    <lineage>
        <taxon>Bacteria</taxon>
        <taxon>Pseudomonadati</taxon>
        <taxon>Bacteroidota</taxon>
        <taxon>Cytophagia</taxon>
        <taxon>Cytophagales</taxon>
        <taxon>Leadbetterellaceae</taxon>
        <taxon>Emticicia</taxon>
    </lineage>
</organism>
<evidence type="ECO:0000313" key="13">
    <source>
        <dbReference type="Proteomes" id="UP000837932"/>
    </source>
</evidence>
<dbReference type="Proteomes" id="UP000837932">
    <property type="component" value="Unassembled WGS sequence"/>
</dbReference>
<evidence type="ECO:0000256" key="2">
    <source>
        <dbReference type="ARBA" id="ARBA00022670"/>
    </source>
</evidence>
<feature type="domain" description="Peptidase M4" evidence="8">
    <location>
        <begin position="275"/>
        <end position="434"/>
    </location>
</feature>
<dbReference type="InterPro" id="IPR050728">
    <property type="entry name" value="Zinc_Metalloprotease_M4"/>
</dbReference>
<evidence type="ECO:0008006" key="14">
    <source>
        <dbReference type="Google" id="ProtNLM"/>
    </source>
</evidence>
<evidence type="ECO:0000256" key="4">
    <source>
        <dbReference type="ARBA" id="ARBA00022729"/>
    </source>
</evidence>
<protein>
    <recommendedName>
        <fullName evidence="14">Secreted protein (Por secretion system target)</fullName>
    </recommendedName>
</protein>
<sequence>MKLTFIFILPFFAVTVAFSQKGFDKKHKSLATKNDVPQGTFIEVVPQKSDKSIRQSGLSSLSTKFISKLKVTHDTENGGVLMIENLSKNPAQSARKGMQMMAIDFLGDVKTALKIEDPNQELEMINMESDELGMTHIQLQQKYKNLPVYGGEIWLHTKGEKIDVLNGRNFPTPKLASVTPILSEDKAIGFAMTDVAKKSIVQQAGVAGKLLGKQQNTSELIIYHKDGKFDEERLAYNLTIRPNLLERWTYFVDANTGEVLKKFNNTCSLDGPFTATAKDLNGISQKLNIQQVGGTYYLLDTQRPMFNKTSSKLPNDPVGGIWTIDALNSTSDNMKYNQITSTTGNGWSASAVSAHVNAGLCYDYYRTKFGRNSLDGKGSSVISVINIADDDGLGMDNAYWNGEFMGYGNGRDAFKPLAGALDVGGHEMTHGVVEATARLEYQNQSGALNESFADIFGAMIDRDDWTLGEDVIKGKAFPSGALRSLSNPNQGGKNDPGYQPKTMSQYAYLANTEDEDNGGVHVNSGIPNYAFYLFAVDGNVGKDKAEQVYYRALTKYLTRTSKFVDARIAVIRAAADLYGDASSVVAAAKKAFDNVGITDPNGSTTTPPPPTPTQQTIPVNNGGDFILVFEPSTGKLYTGKATDTNFKVISSSGCLSKPSVTDDGLFAYFVGKDKVIRKIGLTGAYTETKVSSDAIWGNVAVSKDGKRLAALTDAGDKFMYVFNLEDGKGYKLPLYNPTYSSGVSTGEVQYADSFEWDYSGEVVIYDAFNSIKSVSGEIEFWDVGMIKAWDLTKKTVGSGKIEKLFTDLEEGESIGNPSFSKNTQNIIAFDYFTEDEPDTYYQIGVDIENNDIDAINTNNDVGYPGYSRLDDKLLFNTLNGKHQNVNIINLDKNKISPSGSATELFTDASWAVWYSQGVRALPTKSDQTITFGTISDKNIGESFTISATSSSKLAVQFVVDGGDIALNGNRVTVGTTAGKAKIKAFQIGNSQFNSISLSQSFCVIPATPKITSSGGNLVVSGGKNFQWYLGGNPIGGQTTATSLKPDQNGVYTVKAVTDDGCVSAASNGIENKIPVLGTELDENIKVVIYPNPTADELRIDLPAGIMFKEANFYSTSGSNVINYDKLSGSNTLNISQLPKGLYSIKIQTSHGSAVKKIVRE</sequence>
<evidence type="ECO:0000256" key="6">
    <source>
        <dbReference type="ARBA" id="ARBA00022833"/>
    </source>
</evidence>
<name>A0ABM9AKI3_9BACT</name>
<evidence type="ECO:0000256" key="1">
    <source>
        <dbReference type="ARBA" id="ARBA00009388"/>
    </source>
</evidence>
<dbReference type="EMBL" id="CAKLPY010000001">
    <property type="protein sequence ID" value="CAH0993995.1"/>
    <property type="molecule type" value="Genomic_DNA"/>
</dbReference>
<dbReference type="InterPro" id="IPR001570">
    <property type="entry name" value="Peptidase_M4_C_domain"/>
</dbReference>
<evidence type="ECO:0000256" key="3">
    <source>
        <dbReference type="ARBA" id="ARBA00022723"/>
    </source>
</evidence>
<dbReference type="PRINTS" id="PR00730">
    <property type="entry name" value="THERMOLYSIN"/>
</dbReference>
<dbReference type="InterPro" id="IPR011096">
    <property type="entry name" value="FTP_domain"/>
</dbReference>
<dbReference type="SUPFAM" id="SSF50969">
    <property type="entry name" value="YVTN repeat-like/Quinoprotein amine dehydrogenase"/>
    <property type="match status" value="1"/>
</dbReference>
<dbReference type="Pfam" id="PF01447">
    <property type="entry name" value="Peptidase_M4"/>
    <property type="match status" value="1"/>
</dbReference>